<evidence type="ECO:0000313" key="1">
    <source>
        <dbReference type="EMBL" id="CAL1585383.1"/>
    </source>
</evidence>
<reference evidence="1 2" key="1">
    <citation type="submission" date="2024-04" db="EMBL/GenBank/DDBJ databases">
        <authorList>
            <person name="Waldvogel A.-M."/>
            <person name="Schoenle A."/>
        </authorList>
    </citation>
    <scope>NUCLEOTIDE SEQUENCE [LARGE SCALE GENOMIC DNA]</scope>
</reference>
<dbReference type="AlphaFoldDB" id="A0AAV2KA84"/>
<organism evidence="1 2">
    <name type="scientific">Knipowitschia caucasica</name>
    <name type="common">Caucasian dwarf goby</name>
    <name type="synonym">Pomatoschistus caucasicus</name>
    <dbReference type="NCBI Taxonomy" id="637954"/>
    <lineage>
        <taxon>Eukaryota</taxon>
        <taxon>Metazoa</taxon>
        <taxon>Chordata</taxon>
        <taxon>Craniata</taxon>
        <taxon>Vertebrata</taxon>
        <taxon>Euteleostomi</taxon>
        <taxon>Actinopterygii</taxon>
        <taxon>Neopterygii</taxon>
        <taxon>Teleostei</taxon>
        <taxon>Neoteleostei</taxon>
        <taxon>Acanthomorphata</taxon>
        <taxon>Gobiaria</taxon>
        <taxon>Gobiiformes</taxon>
        <taxon>Gobioidei</taxon>
        <taxon>Gobiidae</taxon>
        <taxon>Gobiinae</taxon>
        <taxon>Knipowitschia</taxon>
    </lineage>
</organism>
<evidence type="ECO:0000313" key="2">
    <source>
        <dbReference type="Proteomes" id="UP001497482"/>
    </source>
</evidence>
<name>A0AAV2KA84_KNICA</name>
<protein>
    <submittedName>
        <fullName evidence="1">Uncharacterized protein</fullName>
    </submittedName>
</protein>
<dbReference type="Proteomes" id="UP001497482">
    <property type="component" value="Chromosome 17"/>
</dbReference>
<sequence>MGPRQRNNHQRLEPNAAVCLHFAPTVPASRDNLQQRRRLMDVKPESQTPFLMLLVQTLYSTYGACYSSCHVPSPLRDSEWPSVKAPGPAVTGLVCGDMLTPLPCLCLFTFSRTCPRRSERTGCHEASRA</sequence>
<accession>A0AAV2KA84</accession>
<dbReference type="EMBL" id="OZ035839">
    <property type="protein sequence ID" value="CAL1585383.1"/>
    <property type="molecule type" value="Genomic_DNA"/>
</dbReference>
<proteinExistence type="predicted"/>
<gene>
    <name evidence="1" type="ORF">KC01_LOCUS15610</name>
</gene>
<keyword evidence="2" id="KW-1185">Reference proteome</keyword>